<dbReference type="PRINTS" id="PR00039">
    <property type="entry name" value="HTHLYSR"/>
</dbReference>
<dbReference type="Pfam" id="PF03466">
    <property type="entry name" value="LysR_substrate"/>
    <property type="match status" value="1"/>
</dbReference>
<dbReference type="PROSITE" id="PS50931">
    <property type="entry name" value="HTH_LYSR"/>
    <property type="match status" value="1"/>
</dbReference>
<evidence type="ECO:0000256" key="3">
    <source>
        <dbReference type="ARBA" id="ARBA00023125"/>
    </source>
</evidence>
<name>A0ABV4K325_9BACT</name>
<dbReference type="PANTHER" id="PTHR30419:SF8">
    <property type="entry name" value="NITROGEN ASSIMILATION TRANSCRIPTIONAL ACTIVATOR-RELATED"/>
    <property type="match status" value="1"/>
</dbReference>
<comment type="similarity">
    <text evidence="1">Belongs to the LysR transcriptional regulatory family.</text>
</comment>
<dbReference type="InterPro" id="IPR036390">
    <property type="entry name" value="WH_DNA-bd_sf"/>
</dbReference>
<evidence type="ECO:0000259" key="5">
    <source>
        <dbReference type="PROSITE" id="PS50931"/>
    </source>
</evidence>
<accession>A0ABV4K325</accession>
<comment type="caution">
    <text evidence="6">The sequence shown here is derived from an EMBL/GenBank/DDBJ whole genome shotgun (WGS) entry which is preliminary data.</text>
</comment>
<sequence length="297" mass="32866">MEFRKIRMFVEVVRQQGFSRAAKVMFSTQSTISKAVRQLENELDAPLLDRNARGIALTPSGEVVYRRGLRLLAEQGDMERELAELHGLAKGSLVLGLPQIGASTLFAPVFAEYRKRFPGIDIRLVEHGSDELEEMLRAGRVELAASLLPVAEDFEWLPVRHEPLVALLSRDYPQAALGSIRLEALREVPFILFEDGFALNRIILAACRRSGFEPAVITKSSQIDFICKLAGAGLGAAFLPRVVAEQRTSGEVGLVELEDPHTAWNMAVIWRRGAYRSRAAQAWLDVARDLYGGPTAG</sequence>
<evidence type="ECO:0000256" key="1">
    <source>
        <dbReference type="ARBA" id="ARBA00009437"/>
    </source>
</evidence>
<evidence type="ECO:0000313" key="6">
    <source>
        <dbReference type="EMBL" id="MEZ7197358.1"/>
    </source>
</evidence>
<dbReference type="SUPFAM" id="SSF46785">
    <property type="entry name" value="Winged helix' DNA-binding domain"/>
    <property type="match status" value="1"/>
</dbReference>
<dbReference type="RefSeq" id="WP_371386874.1">
    <property type="nucleotide sequence ID" value="NZ_JBGLYH010000030.1"/>
</dbReference>
<evidence type="ECO:0000256" key="4">
    <source>
        <dbReference type="ARBA" id="ARBA00023163"/>
    </source>
</evidence>
<dbReference type="InterPro" id="IPR050950">
    <property type="entry name" value="HTH-type_LysR_regulators"/>
</dbReference>
<feature type="domain" description="HTH lysR-type" evidence="5">
    <location>
        <begin position="1"/>
        <end position="58"/>
    </location>
</feature>
<dbReference type="SUPFAM" id="SSF53850">
    <property type="entry name" value="Periplasmic binding protein-like II"/>
    <property type="match status" value="1"/>
</dbReference>
<dbReference type="CDD" id="cd08438">
    <property type="entry name" value="PBP2_CidR"/>
    <property type="match status" value="1"/>
</dbReference>
<keyword evidence="3" id="KW-0238">DNA-binding</keyword>
<dbReference type="Proteomes" id="UP001568698">
    <property type="component" value="Unassembled WGS sequence"/>
</dbReference>
<protein>
    <submittedName>
        <fullName evidence="6">LysR family transcriptional regulator</fullName>
    </submittedName>
</protein>
<organism evidence="6 7">
    <name type="scientific">Pseudodesulfovibrio karagichevae</name>
    <dbReference type="NCBI Taxonomy" id="3239305"/>
    <lineage>
        <taxon>Bacteria</taxon>
        <taxon>Pseudomonadati</taxon>
        <taxon>Thermodesulfobacteriota</taxon>
        <taxon>Desulfovibrionia</taxon>
        <taxon>Desulfovibrionales</taxon>
        <taxon>Desulfovibrionaceae</taxon>
    </lineage>
</organism>
<dbReference type="Gene3D" id="1.10.10.10">
    <property type="entry name" value="Winged helix-like DNA-binding domain superfamily/Winged helix DNA-binding domain"/>
    <property type="match status" value="1"/>
</dbReference>
<dbReference type="PANTHER" id="PTHR30419">
    <property type="entry name" value="HTH-TYPE TRANSCRIPTIONAL REGULATOR YBHD"/>
    <property type="match status" value="1"/>
</dbReference>
<reference evidence="6 7" key="1">
    <citation type="submission" date="2024-08" db="EMBL/GenBank/DDBJ databases">
        <title>Sulfate-reducing bacteria isolated from formation water of the oil field in Kazakhstan and description of Pseudodesulfovibrio sp.</title>
        <authorList>
            <person name="Bidzhieva S.K."/>
            <person name="Tourova T.P."/>
            <person name="Grouzdev D.S."/>
            <person name="Beletsky A.V."/>
            <person name="Sokolova D.S."/>
            <person name="Samigullina S.R."/>
            <person name="Poltaraus A.B."/>
            <person name="Avtukh A.N."/>
            <person name="Tereshina V.M."/>
            <person name="Zhaparov N.S."/>
            <person name="Mardanov A.V."/>
            <person name="Nazina T.N."/>
        </authorList>
    </citation>
    <scope>NUCLEOTIDE SEQUENCE [LARGE SCALE GENOMIC DNA]</scope>
    <source>
        <strain evidence="6 7">9FUS</strain>
    </source>
</reference>
<evidence type="ECO:0000313" key="7">
    <source>
        <dbReference type="Proteomes" id="UP001568698"/>
    </source>
</evidence>
<dbReference type="InterPro" id="IPR036388">
    <property type="entry name" value="WH-like_DNA-bd_sf"/>
</dbReference>
<evidence type="ECO:0000256" key="2">
    <source>
        <dbReference type="ARBA" id="ARBA00023015"/>
    </source>
</evidence>
<keyword evidence="7" id="KW-1185">Reference proteome</keyword>
<dbReference type="Pfam" id="PF00126">
    <property type="entry name" value="HTH_1"/>
    <property type="match status" value="1"/>
</dbReference>
<dbReference type="Gene3D" id="3.40.190.290">
    <property type="match status" value="1"/>
</dbReference>
<gene>
    <name evidence="6" type="ORF">AB6M95_11400</name>
</gene>
<dbReference type="InterPro" id="IPR005119">
    <property type="entry name" value="LysR_subst-bd"/>
</dbReference>
<proteinExistence type="inferred from homology"/>
<keyword evidence="4" id="KW-0804">Transcription</keyword>
<keyword evidence="2" id="KW-0805">Transcription regulation</keyword>
<dbReference type="InterPro" id="IPR000847">
    <property type="entry name" value="LysR_HTH_N"/>
</dbReference>
<dbReference type="EMBL" id="JBGLYH010000030">
    <property type="protein sequence ID" value="MEZ7197358.1"/>
    <property type="molecule type" value="Genomic_DNA"/>
</dbReference>